<dbReference type="GO" id="GO:0071972">
    <property type="term" value="F:peptidoglycan L,D-transpeptidase activity"/>
    <property type="evidence" value="ECO:0007669"/>
    <property type="project" value="TreeGrafter"/>
</dbReference>
<dbReference type="PANTHER" id="PTHR30627:SF24">
    <property type="entry name" value="PENICILLIN-BINDING PROTEIN 4B"/>
    <property type="match status" value="1"/>
</dbReference>
<keyword evidence="3" id="KW-1185">Reference proteome</keyword>
<sequence length="598" mass="61231">MRAPRLNSSLHIRLRSRLVLAAGLALVMISATSCGLFTDERRDTLEAFADAVNAGDVETAAAMTTDPDSAAEAIQASLDGMVTAGRTMSIGIEEDVAQTVTVWDLGEGRIAETVGEADFAETAEGMRLVWSPQLIDTRLEPGGRLVYSDLLDYDTPVVDRNDVPVMTWQTVTVVTLAAGAEASADSVASAVSDAAPTITGSSIREGMAEAEGQSYAVVTLREDAAAPIRDQLAAIEGVQLSEQGRLLTEDRALTTPVLRGLPDAWEETLRAEQGWSVIASNPDSFERIAGEDAGVVANVPTSLDLEYQQAAQAAVDGEGQPAAIVAIEPSTGGILAVAQNSAADSQGPISLTGLYAPGSTFKIVTTSAALNAGITSPDELLPCPGEATVEGRTIPNDEGFDLGQVPLHTAFARSCNTTQAMLAVQLEPEALTQTAESLGLGVDFDIPGLTTVTGSVPTTESGPARVEAAIGQGQVLASPFGMAVAVASLANDGTMIMPGLLEDEETTGDAEPAALPVSVVDAIREMMRETVSSGTATALADIAGLGGKTGTAEVGGAASNGWFVGIAGDIAFATFVEGGDSSAPAVAASGRFLRAVAQ</sequence>
<evidence type="ECO:0000313" key="3">
    <source>
        <dbReference type="Proteomes" id="UP000009235"/>
    </source>
</evidence>
<dbReference type="KEGG" id="asd:AS9A_4510"/>
<dbReference type="STRING" id="443218.AS9A_4510"/>
<dbReference type="OrthoDB" id="5241017at2"/>
<protein>
    <submittedName>
        <fullName evidence="2">Penicillin-binding protein</fullName>
    </submittedName>
</protein>
<dbReference type="eggNOG" id="COG0768">
    <property type="taxonomic scope" value="Bacteria"/>
</dbReference>
<reference evidence="2 3" key="1">
    <citation type="journal article" date="2011" name="J. Bacteriol.">
        <title>Complete genome sequence of Amycolicicoccus subflavus DQS3-9A1T, an actinomycete isolated from crude oil-polluted soil.</title>
        <authorList>
            <person name="Cai M."/>
            <person name="Chen W.M."/>
            <person name="Nie Y."/>
            <person name="Chi C.Q."/>
            <person name="Wang Y.N."/>
            <person name="Tang Y.Q."/>
            <person name="Li G.Y."/>
            <person name="Wu X.L."/>
        </authorList>
    </citation>
    <scope>NUCLEOTIDE SEQUENCE [LARGE SCALE GENOMIC DNA]</scope>
    <source>
        <strain evidence="3">DSM 45089 / DQS3-9A1</strain>
    </source>
</reference>
<dbReference type="EMBL" id="CP002786">
    <property type="protein sequence ID" value="AEF42942.1"/>
    <property type="molecule type" value="Genomic_DNA"/>
</dbReference>
<dbReference type="GO" id="GO:0005886">
    <property type="term" value="C:plasma membrane"/>
    <property type="evidence" value="ECO:0007669"/>
    <property type="project" value="TreeGrafter"/>
</dbReference>
<dbReference type="Pfam" id="PF00905">
    <property type="entry name" value="Transpeptidase"/>
    <property type="match status" value="1"/>
</dbReference>
<dbReference type="SUPFAM" id="SSF56601">
    <property type="entry name" value="beta-lactamase/transpeptidase-like"/>
    <property type="match status" value="1"/>
</dbReference>
<dbReference type="GO" id="GO:0071555">
    <property type="term" value="P:cell wall organization"/>
    <property type="evidence" value="ECO:0007669"/>
    <property type="project" value="TreeGrafter"/>
</dbReference>
<dbReference type="Gene3D" id="3.40.710.10">
    <property type="entry name" value="DD-peptidase/beta-lactamase superfamily"/>
    <property type="match status" value="1"/>
</dbReference>
<dbReference type="GO" id="GO:0008658">
    <property type="term" value="F:penicillin binding"/>
    <property type="evidence" value="ECO:0007669"/>
    <property type="project" value="InterPro"/>
</dbReference>
<evidence type="ECO:0000313" key="2">
    <source>
        <dbReference type="EMBL" id="AEF42942.1"/>
    </source>
</evidence>
<organism evidence="2 3">
    <name type="scientific">Hoyosella subflava (strain DSM 45089 / JCM 17490 / NBRC 109087 / DQS3-9A1)</name>
    <name type="common">Amycolicicoccus subflavus</name>
    <dbReference type="NCBI Taxonomy" id="443218"/>
    <lineage>
        <taxon>Bacteria</taxon>
        <taxon>Bacillati</taxon>
        <taxon>Actinomycetota</taxon>
        <taxon>Actinomycetes</taxon>
        <taxon>Mycobacteriales</taxon>
        <taxon>Hoyosellaceae</taxon>
        <taxon>Hoyosella</taxon>
    </lineage>
</organism>
<dbReference type="Proteomes" id="UP000009235">
    <property type="component" value="Chromosome"/>
</dbReference>
<evidence type="ECO:0000259" key="1">
    <source>
        <dbReference type="Pfam" id="PF00905"/>
    </source>
</evidence>
<dbReference type="InterPro" id="IPR050515">
    <property type="entry name" value="Beta-lactam/transpept"/>
</dbReference>
<feature type="domain" description="Penicillin-binding protein transpeptidase" evidence="1">
    <location>
        <begin position="323"/>
        <end position="585"/>
    </location>
</feature>
<accession>F6ENT5</accession>
<proteinExistence type="predicted"/>
<dbReference type="HOGENOM" id="CLU_025328_0_0_11"/>
<dbReference type="PROSITE" id="PS51257">
    <property type="entry name" value="PROKAR_LIPOPROTEIN"/>
    <property type="match status" value="1"/>
</dbReference>
<dbReference type="RefSeq" id="WP_013809290.1">
    <property type="nucleotide sequence ID" value="NC_015564.1"/>
</dbReference>
<dbReference type="InterPro" id="IPR012338">
    <property type="entry name" value="Beta-lactam/transpept-like"/>
</dbReference>
<dbReference type="InterPro" id="IPR001460">
    <property type="entry name" value="PCN-bd_Tpept"/>
</dbReference>
<dbReference type="AlphaFoldDB" id="F6ENT5"/>
<name>F6ENT5_HOYSD</name>
<dbReference type="PANTHER" id="PTHR30627">
    <property type="entry name" value="PEPTIDOGLYCAN D,D-TRANSPEPTIDASE"/>
    <property type="match status" value="1"/>
</dbReference>
<gene>
    <name evidence="2" type="ordered locus">AS9A_4510</name>
</gene>